<proteinExistence type="predicted"/>
<sequence length="341" mass="37915">MRRLRSDVKPKKPVPLIKKEPFQSSGAMRSLILNTLFIFLWIIPICGGSYQFTETKPTWRKNGTPDITNLTYSATLSCSLNVTWCYSAAYREHDYLSQDEVLHLQEFSCGNEKTKNHTAAFQISGGDGLSLQRTYDMEVYIFHNCTTSTKTVKAWRSFPVIHHVQKTGGGVYTLDVTNDGSSLFFVGVGMQRVKKHRIPIYYWMLSRKIGEKNENGQQVYFDIAEEERKQRNHAAAIETAARVSVNTALEFEKKAAHRAAIQAAAKASVKAALEAEELLAISKTTEIPKIASESSGEPIVEGSGSDGEGSGILLETKAVATAEEYRKLYGADPPKGMFDNN</sequence>
<feature type="region of interest" description="Disordered" evidence="1">
    <location>
        <begin position="292"/>
        <end position="311"/>
    </location>
</feature>
<name>A0A2G5SL82_9PELO</name>
<evidence type="ECO:0000256" key="2">
    <source>
        <dbReference type="SAM" id="Phobius"/>
    </source>
</evidence>
<comment type="caution">
    <text evidence="3">The sequence shown here is derived from an EMBL/GenBank/DDBJ whole genome shotgun (WGS) entry which is preliminary data.</text>
</comment>
<keyword evidence="4" id="KW-1185">Reference proteome</keyword>
<evidence type="ECO:0000313" key="4">
    <source>
        <dbReference type="Proteomes" id="UP000230233"/>
    </source>
</evidence>
<organism evidence="3 4">
    <name type="scientific">Caenorhabditis nigoni</name>
    <dbReference type="NCBI Taxonomy" id="1611254"/>
    <lineage>
        <taxon>Eukaryota</taxon>
        <taxon>Metazoa</taxon>
        <taxon>Ecdysozoa</taxon>
        <taxon>Nematoda</taxon>
        <taxon>Chromadorea</taxon>
        <taxon>Rhabditida</taxon>
        <taxon>Rhabditina</taxon>
        <taxon>Rhabditomorpha</taxon>
        <taxon>Rhabditoidea</taxon>
        <taxon>Rhabditidae</taxon>
        <taxon>Peloderinae</taxon>
        <taxon>Caenorhabditis</taxon>
    </lineage>
</organism>
<keyword evidence="2" id="KW-0472">Membrane</keyword>
<accession>A0A2G5SL82</accession>
<dbReference type="OrthoDB" id="10335561at2759"/>
<dbReference type="PANTHER" id="PTHR21479:SF22">
    <property type="entry name" value="PROTEIN CBG07241"/>
    <property type="match status" value="1"/>
</dbReference>
<dbReference type="AlphaFoldDB" id="A0A2G5SL82"/>
<dbReference type="InterPro" id="IPR008588">
    <property type="entry name" value="DUF870_CAE_spp"/>
</dbReference>
<keyword evidence="2" id="KW-0812">Transmembrane</keyword>
<dbReference type="PANTHER" id="PTHR21479">
    <property type="match status" value="1"/>
</dbReference>
<evidence type="ECO:0000256" key="1">
    <source>
        <dbReference type="SAM" id="MobiDB-lite"/>
    </source>
</evidence>
<evidence type="ECO:0000313" key="3">
    <source>
        <dbReference type="EMBL" id="PIC15606.1"/>
    </source>
</evidence>
<dbReference type="EMBL" id="PDUG01000006">
    <property type="protein sequence ID" value="PIC15606.1"/>
    <property type="molecule type" value="Genomic_DNA"/>
</dbReference>
<keyword evidence="2" id="KW-1133">Transmembrane helix</keyword>
<feature type="transmembrane region" description="Helical" evidence="2">
    <location>
        <begin position="31"/>
        <end position="52"/>
    </location>
</feature>
<gene>
    <name evidence="3" type="primary">Cnig_chr_X.g22517</name>
    <name evidence="3" type="ORF">B9Z55_022517</name>
</gene>
<dbReference type="Pfam" id="PF05912">
    <property type="entry name" value="DUF870"/>
    <property type="match status" value="1"/>
</dbReference>
<dbReference type="Proteomes" id="UP000230233">
    <property type="component" value="Chromosome X"/>
</dbReference>
<reference evidence="4" key="1">
    <citation type="submission" date="2017-10" db="EMBL/GenBank/DDBJ databases">
        <title>Rapid genome shrinkage in a self-fertile nematode reveals novel sperm competition proteins.</title>
        <authorList>
            <person name="Yin D."/>
            <person name="Schwarz E.M."/>
            <person name="Thomas C.G."/>
            <person name="Felde R.L."/>
            <person name="Korf I.F."/>
            <person name="Cutter A.D."/>
            <person name="Schartner C.M."/>
            <person name="Ralston E.J."/>
            <person name="Meyer B.J."/>
            <person name="Haag E.S."/>
        </authorList>
    </citation>
    <scope>NUCLEOTIDE SEQUENCE [LARGE SCALE GENOMIC DNA]</scope>
    <source>
        <strain evidence="4">JU1422</strain>
    </source>
</reference>
<protein>
    <submittedName>
        <fullName evidence="3">Uncharacterized protein</fullName>
    </submittedName>
</protein>